<dbReference type="Proteomes" id="UP000799428">
    <property type="component" value="Unassembled WGS sequence"/>
</dbReference>
<keyword evidence="7" id="KW-1185">Reference proteome</keyword>
<feature type="region of interest" description="Disordered" evidence="5">
    <location>
        <begin position="225"/>
        <end position="265"/>
    </location>
</feature>
<gene>
    <name evidence="6" type="ORF">K504DRAFT_508621</name>
</gene>
<name>A0A6G1JRF0_9PLEO</name>
<dbReference type="Gene3D" id="2.30.29.30">
    <property type="entry name" value="Pleckstrin-homology domain (PH domain)/Phosphotyrosine-binding domain (PTB)"/>
    <property type="match status" value="1"/>
</dbReference>
<feature type="region of interest" description="Disordered" evidence="5">
    <location>
        <begin position="174"/>
        <end position="194"/>
    </location>
</feature>
<proteinExistence type="predicted"/>
<evidence type="ECO:0000256" key="2">
    <source>
        <dbReference type="ARBA" id="ARBA00004496"/>
    </source>
</evidence>
<evidence type="ECO:0000256" key="5">
    <source>
        <dbReference type="SAM" id="MobiDB-lite"/>
    </source>
</evidence>
<accession>A0A6G1JRF0</accession>
<evidence type="ECO:0000256" key="4">
    <source>
        <dbReference type="ARBA" id="ARBA00023242"/>
    </source>
</evidence>
<organism evidence="6 7">
    <name type="scientific">Pleomassaria siparia CBS 279.74</name>
    <dbReference type="NCBI Taxonomy" id="1314801"/>
    <lineage>
        <taxon>Eukaryota</taxon>
        <taxon>Fungi</taxon>
        <taxon>Dikarya</taxon>
        <taxon>Ascomycota</taxon>
        <taxon>Pezizomycotina</taxon>
        <taxon>Dothideomycetes</taxon>
        <taxon>Pleosporomycetidae</taxon>
        <taxon>Pleosporales</taxon>
        <taxon>Pleomassariaceae</taxon>
        <taxon>Pleomassaria</taxon>
    </lineage>
</organism>
<dbReference type="InterPro" id="IPR011993">
    <property type="entry name" value="PH-like_dom_sf"/>
</dbReference>
<evidence type="ECO:0000256" key="3">
    <source>
        <dbReference type="ARBA" id="ARBA00022490"/>
    </source>
</evidence>
<dbReference type="Pfam" id="PF03517">
    <property type="entry name" value="Voldacs"/>
    <property type="match status" value="1"/>
</dbReference>
<dbReference type="PANTHER" id="PTHR21399:SF0">
    <property type="entry name" value="METHYLOSOME SUBUNIT PICLN"/>
    <property type="match status" value="1"/>
</dbReference>
<dbReference type="AlphaFoldDB" id="A0A6G1JRF0"/>
<sequence>MALRHVNSAPKADDFTPLQEHQAQTPSTFFGGKPVLYEHQAGLTLSVQTNALPENHIFNKFTTVPGDQAEDVLINDVELWANSEDLVLFQHTPTPTGVAIPYPLIALHATMKWKSTIEALLINVSLNDADTVNEDDDIHVLEITVLPPSYLTSDPSTTCIKDIFSAMNTCADLHPDPNSSGAEDDGEEDLSAPGATGWITAENMDEYLDEDGNFRGSITIMGGAGGALGPGAGTVRNREEGDEDHVNGVTSEGGAGHEHKYYRTD</sequence>
<dbReference type="GO" id="GO:0005681">
    <property type="term" value="C:spliceosomal complex"/>
    <property type="evidence" value="ECO:0007669"/>
    <property type="project" value="TreeGrafter"/>
</dbReference>
<evidence type="ECO:0000313" key="6">
    <source>
        <dbReference type="EMBL" id="KAF2702815.1"/>
    </source>
</evidence>
<keyword evidence="3" id="KW-0963">Cytoplasm</keyword>
<evidence type="ECO:0000256" key="1">
    <source>
        <dbReference type="ARBA" id="ARBA00004123"/>
    </source>
</evidence>
<dbReference type="PANTHER" id="PTHR21399">
    <property type="entry name" value="CHLORIDE CONDUCTANCE REGULATORY PROTEIN ICLN"/>
    <property type="match status" value="1"/>
</dbReference>
<protein>
    <recommendedName>
        <fullName evidence="8">Protein LOT5</fullName>
    </recommendedName>
</protein>
<dbReference type="GO" id="GO:0034715">
    <property type="term" value="C:pICln-Sm protein complex"/>
    <property type="evidence" value="ECO:0007669"/>
    <property type="project" value="TreeGrafter"/>
</dbReference>
<evidence type="ECO:0008006" key="8">
    <source>
        <dbReference type="Google" id="ProtNLM"/>
    </source>
</evidence>
<reference evidence="6" key="1">
    <citation type="journal article" date="2020" name="Stud. Mycol.">
        <title>101 Dothideomycetes genomes: a test case for predicting lifestyles and emergence of pathogens.</title>
        <authorList>
            <person name="Haridas S."/>
            <person name="Albert R."/>
            <person name="Binder M."/>
            <person name="Bloem J."/>
            <person name="Labutti K."/>
            <person name="Salamov A."/>
            <person name="Andreopoulos B."/>
            <person name="Baker S."/>
            <person name="Barry K."/>
            <person name="Bills G."/>
            <person name="Bluhm B."/>
            <person name="Cannon C."/>
            <person name="Castanera R."/>
            <person name="Culley D."/>
            <person name="Daum C."/>
            <person name="Ezra D."/>
            <person name="Gonzalez J."/>
            <person name="Henrissat B."/>
            <person name="Kuo A."/>
            <person name="Liang C."/>
            <person name="Lipzen A."/>
            <person name="Lutzoni F."/>
            <person name="Magnuson J."/>
            <person name="Mondo S."/>
            <person name="Nolan M."/>
            <person name="Ohm R."/>
            <person name="Pangilinan J."/>
            <person name="Park H.-J."/>
            <person name="Ramirez L."/>
            <person name="Alfaro M."/>
            <person name="Sun H."/>
            <person name="Tritt A."/>
            <person name="Yoshinaga Y."/>
            <person name="Zwiers L.-H."/>
            <person name="Turgeon B."/>
            <person name="Goodwin S."/>
            <person name="Spatafora J."/>
            <person name="Crous P."/>
            <person name="Grigoriev I."/>
        </authorList>
    </citation>
    <scope>NUCLEOTIDE SEQUENCE</scope>
    <source>
        <strain evidence="6">CBS 279.74</strain>
    </source>
</reference>
<dbReference type="OrthoDB" id="19714at2759"/>
<dbReference type="GO" id="GO:0005829">
    <property type="term" value="C:cytosol"/>
    <property type="evidence" value="ECO:0007669"/>
    <property type="project" value="TreeGrafter"/>
</dbReference>
<dbReference type="GO" id="GO:0000387">
    <property type="term" value="P:spliceosomal snRNP assembly"/>
    <property type="evidence" value="ECO:0007669"/>
    <property type="project" value="TreeGrafter"/>
</dbReference>
<dbReference type="EMBL" id="MU005792">
    <property type="protein sequence ID" value="KAF2702815.1"/>
    <property type="molecule type" value="Genomic_DNA"/>
</dbReference>
<comment type="subcellular location">
    <subcellularLocation>
        <location evidence="2">Cytoplasm</location>
    </subcellularLocation>
    <subcellularLocation>
        <location evidence="1">Nucleus</location>
    </subcellularLocation>
</comment>
<feature type="region of interest" description="Disordered" evidence="5">
    <location>
        <begin position="1"/>
        <end position="21"/>
    </location>
</feature>
<keyword evidence="4" id="KW-0539">Nucleus</keyword>
<feature type="compositionally biased region" description="Basic and acidic residues" evidence="5">
    <location>
        <begin position="255"/>
        <end position="265"/>
    </location>
</feature>
<dbReference type="GO" id="GO:0045292">
    <property type="term" value="P:mRNA cis splicing, via spliceosome"/>
    <property type="evidence" value="ECO:0007669"/>
    <property type="project" value="TreeGrafter"/>
</dbReference>
<dbReference type="InterPro" id="IPR039924">
    <property type="entry name" value="ICln/Lot5/Saf5"/>
</dbReference>
<evidence type="ECO:0000313" key="7">
    <source>
        <dbReference type="Proteomes" id="UP000799428"/>
    </source>
</evidence>